<keyword evidence="3 4" id="KW-0443">Lipid metabolism</keyword>
<accession>A0A4Q9KJF5</accession>
<dbReference type="Pfam" id="PF01734">
    <property type="entry name" value="Patatin"/>
    <property type="match status" value="1"/>
</dbReference>
<keyword evidence="1 4" id="KW-0378">Hydrolase</keyword>
<dbReference type="InterPro" id="IPR050301">
    <property type="entry name" value="NTE"/>
</dbReference>
<dbReference type="GO" id="GO:0016787">
    <property type="term" value="F:hydrolase activity"/>
    <property type="evidence" value="ECO:0007669"/>
    <property type="project" value="UniProtKB-UniRule"/>
</dbReference>
<feature type="short sequence motif" description="GXSXG" evidence="4">
    <location>
        <begin position="268"/>
        <end position="272"/>
    </location>
</feature>
<evidence type="ECO:0000256" key="1">
    <source>
        <dbReference type="ARBA" id="ARBA00022801"/>
    </source>
</evidence>
<sequence>MATQRVRRRLVGIMHACPCSLATRRSHRRRVAPDAGHHRGRPGLRGAAGPDLGAVRQADEVGHAGRHRQRPHGRSGPAHDQPRTAAGVLPQRRQLHHLLDERHHPPARAVQRPADQPGRGGHHRLRHRALGRHRRGRGRRHPMGRLPPGLPRGQQGLQLPAQGRRQGRPGRGHLAVRGEHRPPQPLQDPDASGPQRHRDLRAAGRPRARLAQRPHREVRRRHREVLGAVTRVLVLGGGGTTGIAWECGVLDALTDAGVDVDAADRVVGTSAGALVGAFLCLGFSPRELATTLVDNVRTIGRLDPGAVLRLVSSQVGRDRTVAIRRLAASGRNASGLSEDAFVDAISAHLVGRGWPDRLVVTTVNAATGRPVILDAAAGVDLGIAVAASCSVPGVFPPVRIDGVPHVDGGVRSPANVDLAADADAVIALAPFQQAFDPARRPGVQARQLPARTGWLYVRPDATARRAIGLDALSAARREGARAAGRRQGRSAAVAAGRIWR</sequence>
<dbReference type="PANTHER" id="PTHR14226:SF57">
    <property type="entry name" value="BLR7027 PROTEIN"/>
    <property type="match status" value="1"/>
</dbReference>
<keyword evidence="2 4" id="KW-0442">Lipid degradation</keyword>
<dbReference type="Gene3D" id="3.40.1090.10">
    <property type="entry name" value="Cytosolic phospholipase A2 catalytic domain"/>
    <property type="match status" value="2"/>
</dbReference>
<feature type="short sequence motif" description="GXGXXG" evidence="4">
    <location>
        <begin position="237"/>
        <end position="242"/>
    </location>
</feature>
<feature type="domain" description="PNPLA" evidence="6">
    <location>
        <begin position="233"/>
        <end position="420"/>
    </location>
</feature>
<dbReference type="SUPFAM" id="SSF52151">
    <property type="entry name" value="FabD/lysophospholipase-like"/>
    <property type="match status" value="1"/>
</dbReference>
<feature type="compositionally biased region" description="Low complexity" evidence="5">
    <location>
        <begin position="144"/>
        <end position="164"/>
    </location>
</feature>
<comment type="caution">
    <text evidence="7">The sequence shown here is derived from an EMBL/GenBank/DDBJ whole genome shotgun (WGS) entry which is preliminary data.</text>
</comment>
<feature type="region of interest" description="Disordered" evidence="5">
    <location>
        <begin position="25"/>
        <end position="84"/>
    </location>
</feature>
<dbReference type="InterPro" id="IPR016035">
    <property type="entry name" value="Acyl_Trfase/lysoPLipase"/>
</dbReference>
<feature type="compositionally biased region" description="Basic residues" evidence="5">
    <location>
        <begin position="64"/>
        <end position="73"/>
    </location>
</feature>
<feature type="compositionally biased region" description="Basic residues" evidence="5">
    <location>
        <begin position="120"/>
        <end position="143"/>
    </location>
</feature>
<evidence type="ECO:0000313" key="8">
    <source>
        <dbReference type="Proteomes" id="UP000291933"/>
    </source>
</evidence>
<evidence type="ECO:0000313" key="7">
    <source>
        <dbReference type="EMBL" id="TBT94582.1"/>
    </source>
</evidence>
<dbReference type="AlphaFoldDB" id="A0A4Q9KJF5"/>
<proteinExistence type="predicted"/>
<dbReference type="InterPro" id="IPR002641">
    <property type="entry name" value="PNPLA_dom"/>
</dbReference>
<reference evidence="7 8" key="1">
    <citation type="submission" date="2019-01" db="EMBL/GenBank/DDBJ databases">
        <title>Lactibacter flavus gen. nov., sp. nov., a novel bacterium of the family Propionibacteriaceae isolated from raw milk and dairy products.</title>
        <authorList>
            <person name="Huptas C."/>
            <person name="Wenning M."/>
            <person name="Breitenwieser F."/>
            <person name="Doll E."/>
            <person name="Von Neubeck M."/>
            <person name="Busse H.-J."/>
            <person name="Scherer S."/>
        </authorList>
    </citation>
    <scope>NUCLEOTIDE SEQUENCE [LARGE SCALE GENOMIC DNA]</scope>
    <source>
        <strain evidence="8">DSM 22130 / JCM 15804 / WR061</strain>
    </source>
</reference>
<evidence type="ECO:0000256" key="5">
    <source>
        <dbReference type="SAM" id="MobiDB-lite"/>
    </source>
</evidence>
<name>A0A4Q9KJF5_PROTD</name>
<dbReference type="GO" id="GO:0016042">
    <property type="term" value="P:lipid catabolic process"/>
    <property type="evidence" value="ECO:0007669"/>
    <property type="project" value="UniProtKB-UniRule"/>
</dbReference>
<feature type="active site" description="Proton acceptor" evidence="4">
    <location>
        <position position="407"/>
    </location>
</feature>
<dbReference type="Proteomes" id="UP000291933">
    <property type="component" value="Unassembled WGS sequence"/>
</dbReference>
<dbReference type="OrthoDB" id="2339873at2"/>
<evidence type="ECO:0000256" key="3">
    <source>
        <dbReference type="ARBA" id="ARBA00023098"/>
    </source>
</evidence>
<protein>
    <recommendedName>
        <fullName evidence="6">PNPLA domain-containing protein</fullName>
    </recommendedName>
</protein>
<evidence type="ECO:0000256" key="4">
    <source>
        <dbReference type="PROSITE-ProRule" id="PRU01161"/>
    </source>
</evidence>
<gene>
    <name evidence="7" type="ORF">ET996_10065</name>
</gene>
<dbReference type="PROSITE" id="PS51635">
    <property type="entry name" value="PNPLA"/>
    <property type="match status" value="1"/>
</dbReference>
<feature type="region of interest" description="Disordered" evidence="5">
    <location>
        <begin position="99"/>
        <end position="218"/>
    </location>
</feature>
<feature type="short sequence motif" description="DGA/G" evidence="4">
    <location>
        <begin position="407"/>
        <end position="409"/>
    </location>
</feature>
<keyword evidence="8" id="KW-1185">Reference proteome</keyword>
<feature type="compositionally biased region" description="Basic residues" evidence="5">
    <location>
        <begin position="204"/>
        <end position="218"/>
    </location>
</feature>
<feature type="active site" description="Nucleophile" evidence="4">
    <location>
        <position position="270"/>
    </location>
</feature>
<organism evidence="7 8">
    <name type="scientific">Propioniciclava tarda</name>
    <dbReference type="NCBI Taxonomy" id="433330"/>
    <lineage>
        <taxon>Bacteria</taxon>
        <taxon>Bacillati</taxon>
        <taxon>Actinomycetota</taxon>
        <taxon>Actinomycetes</taxon>
        <taxon>Propionibacteriales</taxon>
        <taxon>Propionibacteriaceae</taxon>
        <taxon>Propioniciclava</taxon>
    </lineage>
</organism>
<dbReference type="EMBL" id="SDMR01000012">
    <property type="protein sequence ID" value="TBT94582.1"/>
    <property type="molecule type" value="Genomic_DNA"/>
</dbReference>
<evidence type="ECO:0000259" key="6">
    <source>
        <dbReference type="PROSITE" id="PS51635"/>
    </source>
</evidence>
<dbReference type="PANTHER" id="PTHR14226">
    <property type="entry name" value="NEUROPATHY TARGET ESTERASE/SWISS CHEESE D.MELANOGASTER"/>
    <property type="match status" value="1"/>
</dbReference>
<evidence type="ECO:0000256" key="2">
    <source>
        <dbReference type="ARBA" id="ARBA00022963"/>
    </source>
</evidence>